<dbReference type="EMBL" id="JBHRTO010000001">
    <property type="protein sequence ID" value="MFC3180355.1"/>
    <property type="molecule type" value="Genomic_DNA"/>
</dbReference>
<dbReference type="Pfam" id="PF13407">
    <property type="entry name" value="Peripla_BP_4"/>
    <property type="match status" value="1"/>
</dbReference>
<dbReference type="CDD" id="cd01536">
    <property type="entry name" value="PBP1_ABC_sugar_binding-like"/>
    <property type="match status" value="1"/>
</dbReference>
<comment type="caution">
    <text evidence="5">The sequence shown here is derived from an EMBL/GenBank/DDBJ whole genome shotgun (WGS) entry which is preliminary data.</text>
</comment>
<dbReference type="Proteomes" id="UP001595547">
    <property type="component" value="Unassembled WGS sequence"/>
</dbReference>
<dbReference type="InterPro" id="IPR028082">
    <property type="entry name" value="Peripla_BP_I"/>
</dbReference>
<dbReference type="SUPFAM" id="SSF53822">
    <property type="entry name" value="Periplasmic binding protein-like I"/>
    <property type="match status" value="1"/>
</dbReference>
<dbReference type="Gene3D" id="3.40.50.2300">
    <property type="match status" value="2"/>
</dbReference>
<evidence type="ECO:0000256" key="2">
    <source>
        <dbReference type="ARBA" id="ARBA00007639"/>
    </source>
</evidence>
<dbReference type="RefSeq" id="WP_380071981.1">
    <property type="nucleotide sequence ID" value="NZ_JBHRTO010000001.1"/>
</dbReference>
<gene>
    <name evidence="5" type="ORF">ACFOGH_05100</name>
</gene>
<protein>
    <submittedName>
        <fullName evidence="5">Sugar ABC transporter substrate-binding protein</fullName>
    </submittedName>
</protein>
<dbReference type="InterPro" id="IPR025997">
    <property type="entry name" value="SBP_2_dom"/>
</dbReference>
<keyword evidence="3" id="KW-0732">Signal</keyword>
<name>A0ABV7IVM6_9RHOB</name>
<evidence type="ECO:0000259" key="4">
    <source>
        <dbReference type="Pfam" id="PF13407"/>
    </source>
</evidence>
<evidence type="ECO:0000256" key="1">
    <source>
        <dbReference type="ARBA" id="ARBA00004196"/>
    </source>
</evidence>
<sequence>MSTFIKDFIERETVSRRNFLLASAAGLGSMALPMAMGRDAAMAAENPALAWSYRDRASAYWNAVVSGGENFVESLGKTKADMTSLINEGSSEKSLADIKAFLAKNSGNCAIACDANDSPNARPVVEAVKASGGYISTIWNKTDDLHPWDIGDNYVSHMTWSDEKPAEETARLLFAAMGGKGGVVHLGGIPANNPAVERLNGLKNALKDFPEIELLDAQPADWDTTKAAELMASFITRYGDKITGVHCANDNIAYGVIEALKAEGLEGTIPIVAYDGNPEAVQMVMDGTLLATVFTNPYWGGGISLALAYHAAIGTFKPSEEPHEHREFYGPTVMVTKDDAAAFKAKYIDSTPTYDWNDFWGPSNGGIVYK</sequence>
<evidence type="ECO:0000313" key="6">
    <source>
        <dbReference type="Proteomes" id="UP001595547"/>
    </source>
</evidence>
<organism evidence="5 6">
    <name type="scientific">Cypionkella sinensis</name>
    <dbReference type="NCBI Taxonomy" id="1756043"/>
    <lineage>
        <taxon>Bacteria</taxon>
        <taxon>Pseudomonadati</taxon>
        <taxon>Pseudomonadota</taxon>
        <taxon>Alphaproteobacteria</taxon>
        <taxon>Rhodobacterales</taxon>
        <taxon>Paracoccaceae</taxon>
        <taxon>Cypionkella</taxon>
    </lineage>
</organism>
<keyword evidence="6" id="KW-1185">Reference proteome</keyword>
<dbReference type="PROSITE" id="PS51318">
    <property type="entry name" value="TAT"/>
    <property type="match status" value="1"/>
</dbReference>
<proteinExistence type="inferred from homology"/>
<dbReference type="PANTHER" id="PTHR46847">
    <property type="entry name" value="D-ALLOSE-BINDING PERIPLASMIC PROTEIN-RELATED"/>
    <property type="match status" value="1"/>
</dbReference>
<accession>A0ABV7IVM6</accession>
<feature type="domain" description="Periplasmic binding protein" evidence="4">
    <location>
        <begin position="52"/>
        <end position="314"/>
    </location>
</feature>
<dbReference type="PANTHER" id="PTHR46847:SF1">
    <property type="entry name" value="D-ALLOSE-BINDING PERIPLASMIC PROTEIN-RELATED"/>
    <property type="match status" value="1"/>
</dbReference>
<dbReference type="InterPro" id="IPR006311">
    <property type="entry name" value="TAT_signal"/>
</dbReference>
<comment type="subcellular location">
    <subcellularLocation>
        <location evidence="1">Cell envelope</location>
    </subcellularLocation>
</comment>
<evidence type="ECO:0000256" key="3">
    <source>
        <dbReference type="ARBA" id="ARBA00022729"/>
    </source>
</evidence>
<reference evidence="6" key="1">
    <citation type="journal article" date="2019" name="Int. J. Syst. Evol. Microbiol.">
        <title>The Global Catalogue of Microorganisms (GCM) 10K type strain sequencing project: providing services to taxonomists for standard genome sequencing and annotation.</title>
        <authorList>
            <consortium name="The Broad Institute Genomics Platform"/>
            <consortium name="The Broad Institute Genome Sequencing Center for Infectious Disease"/>
            <person name="Wu L."/>
            <person name="Ma J."/>
        </authorList>
    </citation>
    <scope>NUCLEOTIDE SEQUENCE [LARGE SCALE GENOMIC DNA]</scope>
    <source>
        <strain evidence="6">KCTC 52039</strain>
    </source>
</reference>
<evidence type="ECO:0000313" key="5">
    <source>
        <dbReference type="EMBL" id="MFC3180355.1"/>
    </source>
</evidence>
<comment type="similarity">
    <text evidence="2">Belongs to the bacterial solute-binding protein 2 family.</text>
</comment>